<evidence type="ECO:0000313" key="3">
    <source>
        <dbReference type="Proteomes" id="UP000184693"/>
    </source>
</evidence>
<feature type="transmembrane region" description="Helical" evidence="1">
    <location>
        <begin position="91"/>
        <end position="111"/>
    </location>
</feature>
<reference evidence="2 3" key="1">
    <citation type="submission" date="2016-11" db="EMBL/GenBank/DDBJ databases">
        <authorList>
            <person name="Jaros S."/>
            <person name="Januszkiewicz K."/>
            <person name="Wedrychowicz H."/>
        </authorList>
    </citation>
    <scope>NUCLEOTIDE SEQUENCE [LARGE SCALE GENOMIC DNA]</scope>
    <source>
        <strain evidence="2 3">GAS86</strain>
    </source>
</reference>
<name>A0A1N6H539_9BURK</name>
<feature type="transmembrane region" description="Helical" evidence="1">
    <location>
        <begin position="150"/>
        <end position="167"/>
    </location>
</feature>
<protein>
    <submittedName>
        <fullName evidence="2">Low temperature requirement protein LtrA</fullName>
    </submittedName>
</protein>
<dbReference type="PANTHER" id="PTHR36840:SF1">
    <property type="entry name" value="BLL5714 PROTEIN"/>
    <property type="match status" value="1"/>
</dbReference>
<feature type="transmembrane region" description="Helical" evidence="1">
    <location>
        <begin position="317"/>
        <end position="335"/>
    </location>
</feature>
<dbReference type="PANTHER" id="PTHR36840">
    <property type="entry name" value="BLL5714 PROTEIN"/>
    <property type="match status" value="1"/>
</dbReference>
<feature type="transmembrane region" description="Helical" evidence="1">
    <location>
        <begin position="241"/>
        <end position="264"/>
    </location>
</feature>
<feature type="transmembrane region" description="Helical" evidence="1">
    <location>
        <begin position="370"/>
        <end position="387"/>
    </location>
</feature>
<dbReference type="OrthoDB" id="5520804at2"/>
<evidence type="ECO:0000313" key="2">
    <source>
        <dbReference type="EMBL" id="SIO14931.1"/>
    </source>
</evidence>
<accession>A0A1N6H539</accession>
<feature type="transmembrane region" description="Helical" evidence="1">
    <location>
        <begin position="285"/>
        <end position="305"/>
    </location>
</feature>
<keyword evidence="1" id="KW-0472">Membrane</keyword>
<feature type="transmembrane region" description="Helical" evidence="1">
    <location>
        <begin position="49"/>
        <end position="70"/>
    </location>
</feature>
<feature type="transmembrane region" description="Helical" evidence="1">
    <location>
        <begin position="342"/>
        <end position="364"/>
    </location>
</feature>
<dbReference type="InterPro" id="IPR010640">
    <property type="entry name" value="Low_temperature_requirement_A"/>
</dbReference>
<evidence type="ECO:0000256" key="1">
    <source>
        <dbReference type="SAM" id="Phobius"/>
    </source>
</evidence>
<dbReference type="AlphaFoldDB" id="A0A1N6H539"/>
<organism evidence="2 3">
    <name type="scientific">Paraburkholderia phenazinium</name>
    <dbReference type="NCBI Taxonomy" id="60549"/>
    <lineage>
        <taxon>Bacteria</taxon>
        <taxon>Pseudomonadati</taxon>
        <taxon>Pseudomonadota</taxon>
        <taxon>Betaproteobacteria</taxon>
        <taxon>Burkholderiales</taxon>
        <taxon>Burkholderiaceae</taxon>
        <taxon>Paraburkholderia</taxon>
    </lineage>
</organism>
<keyword evidence="1" id="KW-1133">Transmembrane helix</keyword>
<dbReference type="EMBL" id="FSRM01000001">
    <property type="protein sequence ID" value="SIO14931.1"/>
    <property type="molecule type" value="Genomic_DNA"/>
</dbReference>
<dbReference type="Pfam" id="PF06772">
    <property type="entry name" value="LtrA"/>
    <property type="match status" value="1"/>
</dbReference>
<dbReference type="RefSeq" id="WP_074264956.1">
    <property type="nucleotide sequence ID" value="NZ_FSRM01000001.1"/>
</dbReference>
<feature type="transmembrane region" description="Helical" evidence="1">
    <location>
        <begin position="117"/>
        <end position="138"/>
    </location>
</feature>
<proteinExistence type="predicted"/>
<gene>
    <name evidence="2" type="ORF">SAMN05444168_3000</name>
</gene>
<keyword evidence="1" id="KW-0812">Transmembrane</keyword>
<sequence>MSSDTARGLTRAPARFLRERDGHEAHVTNVELFFDLIYAFAVTQLSHRLMHNLSAFGALETLVLWFAVWLGWQYTCWVTNWFDPERIQVRLLLFAVMVIGMVMAASLPLAYGERGLVFAISYVVIQVGRSLVVLVFLGRDHALTANFRRICGWLAISGAAWIAGGLLDGMPRFACWSVAVLCEYLSPMFGFPLPVLGRSTSADWRTTEGGHIAERCQAFVILALGESVVVTGGTLSDLATWTAPSIIAFLVCFAGSVAMWWVYFDTSSSAGSRAIASSREPGLMAAYFHYVHVILIAGVIVSAAADDLIILHPPERIDWPTAWLLLGGPAIYVAGNGLYKRVVYGLFPLSHVVGLVLLALLAPFAFHTDLLMTGGLTTVVMIVVAAWESVSRRGSTQAEEPASAE</sequence>
<dbReference type="Proteomes" id="UP000184693">
    <property type="component" value="Unassembled WGS sequence"/>
</dbReference>